<gene>
    <name evidence="10" type="ORF">PsYK624_129270</name>
</gene>
<keyword evidence="5 7" id="KW-0496">Mitochondrion</keyword>
<feature type="region of interest" description="Disordered" evidence="8">
    <location>
        <begin position="64"/>
        <end position="128"/>
    </location>
</feature>
<name>A0A9P3GL33_9APHY</name>
<evidence type="ECO:0000259" key="9">
    <source>
        <dbReference type="PROSITE" id="PS51758"/>
    </source>
</evidence>
<dbReference type="OrthoDB" id="73691at2759"/>
<keyword evidence="2" id="KW-0812">Transmembrane</keyword>
<dbReference type="PANTHER" id="PTHR14009">
    <property type="entry name" value="LEUCINE ZIPPER-EF-HAND CONTAINING TRANSMEMBRANE PROTEIN"/>
    <property type="match status" value="1"/>
</dbReference>
<keyword evidence="4" id="KW-1133">Transmembrane helix</keyword>
<evidence type="ECO:0000313" key="10">
    <source>
        <dbReference type="EMBL" id="GJE96721.1"/>
    </source>
</evidence>
<comment type="subcellular location">
    <subcellularLocation>
        <location evidence="1">Mitochondrion inner membrane</location>
        <topology evidence="1">Single-pass membrane protein</topology>
    </subcellularLocation>
</comment>
<feature type="compositionally biased region" description="Low complexity" evidence="8">
    <location>
        <begin position="115"/>
        <end position="128"/>
    </location>
</feature>
<evidence type="ECO:0000256" key="4">
    <source>
        <dbReference type="ARBA" id="ARBA00022989"/>
    </source>
</evidence>
<reference evidence="10 11" key="1">
    <citation type="submission" date="2021-08" db="EMBL/GenBank/DDBJ databases">
        <title>Draft Genome Sequence of Phanerochaete sordida strain YK-624.</title>
        <authorList>
            <person name="Mori T."/>
            <person name="Dohra H."/>
            <person name="Suzuki T."/>
            <person name="Kawagishi H."/>
            <person name="Hirai H."/>
        </authorList>
    </citation>
    <scope>NUCLEOTIDE SEQUENCE [LARGE SCALE GENOMIC DNA]</scope>
    <source>
        <strain evidence="10 11">YK-624</strain>
    </source>
</reference>
<dbReference type="AlphaFoldDB" id="A0A9P3GL33"/>
<keyword evidence="11" id="KW-1185">Reference proteome</keyword>
<evidence type="ECO:0000256" key="8">
    <source>
        <dbReference type="SAM" id="MobiDB-lite"/>
    </source>
</evidence>
<evidence type="ECO:0000256" key="1">
    <source>
        <dbReference type="ARBA" id="ARBA00004434"/>
    </source>
</evidence>
<evidence type="ECO:0000256" key="3">
    <source>
        <dbReference type="ARBA" id="ARBA00022792"/>
    </source>
</evidence>
<protein>
    <submittedName>
        <fullName evidence="10">LETM1 domain-containing protein</fullName>
    </submittedName>
</protein>
<feature type="compositionally biased region" description="Low complexity" evidence="8">
    <location>
        <begin position="99"/>
        <end position="108"/>
    </location>
</feature>
<dbReference type="PANTHER" id="PTHR14009:SF1">
    <property type="entry name" value="MITOCHONDRIAL PROTON_CALCIUM EXCHANGER PROTEIN"/>
    <property type="match status" value="1"/>
</dbReference>
<evidence type="ECO:0000256" key="5">
    <source>
        <dbReference type="ARBA" id="ARBA00023128"/>
    </source>
</evidence>
<dbReference type="PROSITE" id="PS51758">
    <property type="entry name" value="LETM1_RBD"/>
    <property type="match status" value="1"/>
</dbReference>
<evidence type="ECO:0000256" key="2">
    <source>
        <dbReference type="ARBA" id="ARBA00022692"/>
    </source>
</evidence>
<proteinExistence type="predicted"/>
<accession>A0A9P3GL33</accession>
<keyword evidence="3" id="KW-0999">Mitochondrion inner membrane</keyword>
<comment type="caution">
    <text evidence="10">The sequence shown here is derived from an EMBL/GenBank/DDBJ whole genome shotgun (WGS) entry which is preliminary data.</text>
</comment>
<dbReference type="GO" id="GO:0005743">
    <property type="term" value="C:mitochondrial inner membrane"/>
    <property type="evidence" value="ECO:0007669"/>
    <property type="project" value="UniProtKB-SubCell"/>
</dbReference>
<sequence>MIPVLRRDGFAASVSMTSKRASALYNAPRRPLSYSVVLSSPTHSTALRLRPGFASPYSHRCYSTPVPPTEKSTGPDGALPVAPRSKKPKVELHPAPVRPKAAPGPSAPKAEKAPEGAAPAASSSSAPAEGLITQTKHDVEAAAQHGILAPPPADAGRIAKLWHQAKELFKFYVRGLKLINTNRKRANAMRERVQNGGPPLSRWETRFIRTYKEDALKLIPFALIIIIAEEAIPLVVMYAPFILPSTCILPSQKERIAAKKRAKQAASAETMAPIFEEIRQRGSADPAASTASLLPSSTDLVAIGSLLGHSSYGWGSLRIRRIQRHLLQVAEDDALLLNEDMGKALTQMELQEALEERGILTDGLSSTQLQGRLQWWLTHVSKPSPAADPVARRIVLVASSGAGRF</sequence>
<dbReference type="Pfam" id="PF07766">
    <property type="entry name" value="LETM1_RBD"/>
    <property type="match status" value="2"/>
</dbReference>
<evidence type="ECO:0000256" key="7">
    <source>
        <dbReference type="PROSITE-ProRule" id="PRU01094"/>
    </source>
</evidence>
<dbReference type="InterPro" id="IPR033122">
    <property type="entry name" value="LETM1-like_RBD"/>
</dbReference>
<dbReference type="Proteomes" id="UP000703269">
    <property type="component" value="Unassembled WGS sequence"/>
</dbReference>
<dbReference type="EMBL" id="BPQB01000063">
    <property type="protein sequence ID" value="GJE96721.1"/>
    <property type="molecule type" value="Genomic_DNA"/>
</dbReference>
<feature type="domain" description="Letm1 RBD" evidence="9">
    <location>
        <begin position="235"/>
        <end position="405"/>
    </location>
</feature>
<organism evidence="10 11">
    <name type="scientific">Phanerochaete sordida</name>
    <dbReference type="NCBI Taxonomy" id="48140"/>
    <lineage>
        <taxon>Eukaryota</taxon>
        <taxon>Fungi</taxon>
        <taxon>Dikarya</taxon>
        <taxon>Basidiomycota</taxon>
        <taxon>Agaricomycotina</taxon>
        <taxon>Agaricomycetes</taxon>
        <taxon>Polyporales</taxon>
        <taxon>Phanerochaetaceae</taxon>
        <taxon>Phanerochaete</taxon>
    </lineage>
</organism>
<evidence type="ECO:0000256" key="6">
    <source>
        <dbReference type="ARBA" id="ARBA00023136"/>
    </source>
</evidence>
<keyword evidence="6" id="KW-0472">Membrane</keyword>
<dbReference type="InterPro" id="IPR044202">
    <property type="entry name" value="LETM1/MDM38-like"/>
</dbReference>
<evidence type="ECO:0000313" key="11">
    <source>
        <dbReference type="Proteomes" id="UP000703269"/>
    </source>
</evidence>
<dbReference type="GO" id="GO:0030003">
    <property type="term" value="P:intracellular monoatomic cation homeostasis"/>
    <property type="evidence" value="ECO:0007669"/>
    <property type="project" value="TreeGrafter"/>
</dbReference>
<dbReference type="GO" id="GO:0043022">
    <property type="term" value="F:ribosome binding"/>
    <property type="evidence" value="ECO:0007669"/>
    <property type="project" value="InterPro"/>
</dbReference>